<feature type="domain" description="Probable transposase IS891/IS1136/IS1341" evidence="8">
    <location>
        <begin position="172"/>
        <end position="278"/>
    </location>
</feature>
<evidence type="ECO:0000313" key="14">
    <source>
        <dbReference type="Proteomes" id="UP000295404"/>
    </source>
</evidence>
<dbReference type="InterPro" id="IPR021027">
    <property type="entry name" value="Transposase_put_HTH"/>
</dbReference>
<dbReference type="OrthoDB" id="120490at2157"/>
<keyword evidence="7" id="KW-0233">DNA recombination</keyword>
<dbReference type="Proteomes" id="UP000217726">
    <property type="component" value="Unassembled WGS sequence"/>
</dbReference>
<evidence type="ECO:0000313" key="13">
    <source>
        <dbReference type="Proteomes" id="UP000217726"/>
    </source>
</evidence>
<keyword evidence="3" id="KW-0815">Transposition</keyword>
<comment type="similarity">
    <text evidence="1">In the C-terminal section; belongs to the transposase 35 family.</text>
</comment>
<dbReference type="EMBL" id="SMMS01000001">
    <property type="protein sequence ID" value="TCL11142.1"/>
    <property type="molecule type" value="Genomic_DNA"/>
</dbReference>
<dbReference type="PANTHER" id="PTHR30405:SF11">
    <property type="entry name" value="RNA-GUIDED DNA ENDONUCLEASE RV2885C-RELATED"/>
    <property type="match status" value="1"/>
</dbReference>
<reference evidence="11" key="1">
    <citation type="submission" date="2017-09" db="EMBL/GenBank/DDBJ databases">
        <authorList>
            <person name="Ehlers B."/>
            <person name="Leendertz F.H."/>
        </authorList>
    </citation>
    <scope>NUCLEOTIDE SEQUENCE [LARGE SCALE GENOMIC DNA]</scope>
    <source>
        <strain evidence="11">WG-1MB</strain>
    </source>
</reference>
<evidence type="ECO:0000256" key="4">
    <source>
        <dbReference type="ARBA" id="ARBA00022723"/>
    </source>
</evidence>
<dbReference type="AlphaFoldDB" id="A0A285EN53"/>
<proteinExistence type="inferred from homology"/>
<name>A0A285EN53_9EURY</name>
<dbReference type="NCBIfam" id="NF038281">
    <property type="entry name" value="IS200_TnpB"/>
    <property type="match status" value="1"/>
</dbReference>
<accession>A0A285EN53</accession>
<evidence type="ECO:0000256" key="1">
    <source>
        <dbReference type="ARBA" id="ARBA00008761"/>
    </source>
</evidence>
<gene>
    <name evidence="12" type="ORF">C7960_0245</name>
    <name evidence="11" type="ORF">SAMN06295989_101212</name>
</gene>
<dbReference type="InterPro" id="IPR051399">
    <property type="entry name" value="RNA-guided_DNA_endo/Transpos"/>
</dbReference>
<comment type="similarity">
    <text evidence="2">In the N-terminal section; belongs to the transposase 2 family.</text>
</comment>
<evidence type="ECO:0000256" key="2">
    <source>
        <dbReference type="ARBA" id="ARBA00011044"/>
    </source>
</evidence>
<evidence type="ECO:0000313" key="11">
    <source>
        <dbReference type="EMBL" id="SNY00273.1"/>
    </source>
</evidence>
<feature type="domain" description="Cas12f1-like TNB" evidence="9">
    <location>
        <begin position="290"/>
        <end position="357"/>
    </location>
</feature>
<dbReference type="InterPro" id="IPR053522">
    <property type="entry name" value="RNA-guided_endonuclease_TnpB"/>
</dbReference>
<evidence type="ECO:0000256" key="3">
    <source>
        <dbReference type="ARBA" id="ARBA00022578"/>
    </source>
</evidence>
<dbReference type="Pfam" id="PF12323">
    <property type="entry name" value="HTH_OrfB_IS605"/>
    <property type="match status" value="1"/>
</dbReference>
<keyword evidence="6" id="KW-0238">DNA-binding</keyword>
<organism evidence="11 13">
    <name type="scientific">Methanohalophilus euhalobius</name>
    <dbReference type="NCBI Taxonomy" id="51203"/>
    <lineage>
        <taxon>Archaea</taxon>
        <taxon>Methanobacteriati</taxon>
        <taxon>Methanobacteriota</taxon>
        <taxon>Stenosarchaea group</taxon>
        <taxon>Methanomicrobia</taxon>
        <taxon>Methanosarcinales</taxon>
        <taxon>Methanosarcinaceae</taxon>
        <taxon>Methanohalophilus</taxon>
    </lineage>
</organism>
<evidence type="ECO:0000256" key="6">
    <source>
        <dbReference type="ARBA" id="ARBA00023125"/>
    </source>
</evidence>
<dbReference type="NCBIfam" id="TIGR01766">
    <property type="entry name" value="IS200/IS605 family accessory protein TnpB-like domain"/>
    <property type="match status" value="1"/>
</dbReference>
<sequence length="370" mass="42791">MLKACKYRMYPTKQQEEMFSKHFGCVRVIYNWALEQKIKSYEQDGKSISRFTLNKTIPKLYEDMEWLKEVNSQSLRGATLNLENAFTRFFREKKGFPKFKSKKNPVQSFSVPQYYKVDFETNKVKLPKIGWIKTILHRHFDGKCKTATVSKIPSGKYFISILVDDGKELPDKQDFNENSAVGIDVGIKDFAIMSNGEKIDNPKYLNNSIKRLKVLQKRLSRKQRGSKNRGKAKQQIAKLHEKIANQRNDFQHKLSSRLISENQAIALETLNVNGMLKNHCLAQSISDVSWSSFVTKLEYKAEWYGKSILRIGQFEPSTKICNVCGYHNKDITLADRKWQCPDCGETHDRDVNAAINIKKFALNKQNLIGI</sequence>
<dbReference type="InterPro" id="IPR010095">
    <property type="entry name" value="Cas12f1-like_TNB"/>
</dbReference>
<dbReference type="GO" id="GO:0046872">
    <property type="term" value="F:metal ion binding"/>
    <property type="evidence" value="ECO:0007669"/>
    <property type="project" value="UniProtKB-KW"/>
</dbReference>
<dbReference type="Pfam" id="PF07282">
    <property type="entry name" value="Cas12f1-like_TNB"/>
    <property type="match status" value="1"/>
</dbReference>
<evidence type="ECO:0000259" key="9">
    <source>
        <dbReference type="Pfam" id="PF07282"/>
    </source>
</evidence>
<evidence type="ECO:0000259" key="10">
    <source>
        <dbReference type="Pfam" id="PF12323"/>
    </source>
</evidence>
<reference evidence="13" key="2">
    <citation type="submission" date="2017-09" db="EMBL/GenBank/DDBJ databases">
        <authorList>
            <person name="Varghese N."/>
            <person name="Submissions S."/>
        </authorList>
    </citation>
    <scope>NUCLEOTIDE SEQUENCE [LARGE SCALE GENOMIC DNA]</scope>
    <source>
        <strain evidence="13">WG-1MB</strain>
    </source>
</reference>
<dbReference type="GO" id="GO:0032196">
    <property type="term" value="P:transposition"/>
    <property type="evidence" value="ECO:0007669"/>
    <property type="project" value="UniProtKB-KW"/>
</dbReference>
<keyword evidence="4" id="KW-0479">Metal-binding</keyword>
<dbReference type="Proteomes" id="UP000295404">
    <property type="component" value="Unassembled WGS sequence"/>
</dbReference>
<evidence type="ECO:0000256" key="5">
    <source>
        <dbReference type="ARBA" id="ARBA00022833"/>
    </source>
</evidence>
<keyword evidence="5" id="KW-0862">Zinc</keyword>
<evidence type="ECO:0000259" key="8">
    <source>
        <dbReference type="Pfam" id="PF01385"/>
    </source>
</evidence>
<feature type="domain" description="Transposase putative helix-turn-helix" evidence="10">
    <location>
        <begin position="1"/>
        <end position="46"/>
    </location>
</feature>
<dbReference type="Pfam" id="PF01385">
    <property type="entry name" value="OrfB_IS605"/>
    <property type="match status" value="1"/>
</dbReference>
<evidence type="ECO:0000313" key="12">
    <source>
        <dbReference type="EMBL" id="TCL11142.1"/>
    </source>
</evidence>
<evidence type="ECO:0000256" key="7">
    <source>
        <dbReference type="ARBA" id="ARBA00023172"/>
    </source>
</evidence>
<dbReference type="PANTHER" id="PTHR30405">
    <property type="entry name" value="TRANSPOSASE"/>
    <property type="match status" value="1"/>
</dbReference>
<dbReference type="GO" id="GO:0003677">
    <property type="term" value="F:DNA binding"/>
    <property type="evidence" value="ECO:0007669"/>
    <property type="project" value="UniProtKB-KW"/>
</dbReference>
<reference evidence="12 14" key="3">
    <citation type="submission" date="2019-03" db="EMBL/GenBank/DDBJ databases">
        <title>Subsurface microbial communities from deep shales in Ohio and West Virginia, USA.</title>
        <authorList>
            <person name="Wrighton K."/>
        </authorList>
    </citation>
    <scope>NUCLEOTIDE SEQUENCE [LARGE SCALE GENOMIC DNA]</scope>
    <source>
        <strain evidence="12 14">WG1_MB</strain>
    </source>
</reference>
<keyword evidence="13" id="KW-1185">Reference proteome</keyword>
<dbReference type="RefSeq" id="WP_096711400.1">
    <property type="nucleotide sequence ID" value="NZ_OBDR01000001.1"/>
</dbReference>
<dbReference type="EMBL" id="OBDR01000001">
    <property type="protein sequence ID" value="SNY00273.1"/>
    <property type="molecule type" value="Genomic_DNA"/>
</dbReference>
<dbReference type="InterPro" id="IPR001959">
    <property type="entry name" value="Transposase"/>
</dbReference>
<dbReference type="NCBIfam" id="NF040570">
    <property type="entry name" value="guided_TnpB"/>
    <property type="match status" value="1"/>
</dbReference>
<protein>
    <submittedName>
        <fullName evidence="11">Putative transposase</fullName>
    </submittedName>
</protein>
<dbReference type="GO" id="GO:0006310">
    <property type="term" value="P:DNA recombination"/>
    <property type="evidence" value="ECO:0007669"/>
    <property type="project" value="UniProtKB-KW"/>
</dbReference>